<evidence type="ECO:0000313" key="1">
    <source>
        <dbReference type="EMBL" id="GAV00261.1"/>
    </source>
</evidence>
<evidence type="ECO:0000313" key="2">
    <source>
        <dbReference type="Proteomes" id="UP000186922"/>
    </source>
</evidence>
<sequence length="89" mass="10184">MDQAIKRERYCMYGIWGAKWEARGKSLARPSNYHLSSMSRVTLYPMTNAWLPTVACNEGSTLPLKAFLHISPKFSTHLSIFSKKEPFAM</sequence>
<reference evidence="1 2" key="1">
    <citation type="journal article" date="2016" name="Nat. Commun.">
        <title>Extremotolerant tardigrade genome and improved radiotolerance of human cultured cells by tardigrade-unique protein.</title>
        <authorList>
            <person name="Hashimoto T."/>
            <person name="Horikawa D.D."/>
            <person name="Saito Y."/>
            <person name="Kuwahara H."/>
            <person name="Kozuka-Hata H."/>
            <person name="Shin-I T."/>
            <person name="Minakuchi Y."/>
            <person name="Ohishi K."/>
            <person name="Motoyama A."/>
            <person name="Aizu T."/>
            <person name="Enomoto A."/>
            <person name="Kondo K."/>
            <person name="Tanaka S."/>
            <person name="Hara Y."/>
            <person name="Koshikawa S."/>
            <person name="Sagara H."/>
            <person name="Miura T."/>
            <person name="Yokobori S."/>
            <person name="Miyagawa K."/>
            <person name="Suzuki Y."/>
            <person name="Kubo T."/>
            <person name="Oyama M."/>
            <person name="Kohara Y."/>
            <person name="Fujiyama A."/>
            <person name="Arakawa K."/>
            <person name="Katayama T."/>
            <person name="Toyoda A."/>
            <person name="Kunieda T."/>
        </authorList>
    </citation>
    <scope>NUCLEOTIDE SEQUENCE [LARGE SCALE GENOMIC DNA]</scope>
    <source>
        <strain evidence="1 2">YOKOZUNA-1</strain>
    </source>
</reference>
<protein>
    <submittedName>
        <fullName evidence="1">Uncharacterized protein</fullName>
    </submittedName>
</protein>
<name>A0A1D1VH64_RAMVA</name>
<comment type="caution">
    <text evidence="1">The sequence shown here is derived from an EMBL/GenBank/DDBJ whole genome shotgun (WGS) entry which is preliminary data.</text>
</comment>
<accession>A0A1D1VH64</accession>
<dbReference type="AlphaFoldDB" id="A0A1D1VH64"/>
<gene>
    <name evidence="1" type="primary">RvY_11136-1</name>
    <name evidence="1" type="synonym">RvY_11136.1</name>
    <name evidence="1" type="ORF">RvY_11136</name>
</gene>
<organism evidence="1 2">
    <name type="scientific">Ramazzottius varieornatus</name>
    <name type="common">Water bear</name>
    <name type="synonym">Tardigrade</name>
    <dbReference type="NCBI Taxonomy" id="947166"/>
    <lineage>
        <taxon>Eukaryota</taxon>
        <taxon>Metazoa</taxon>
        <taxon>Ecdysozoa</taxon>
        <taxon>Tardigrada</taxon>
        <taxon>Eutardigrada</taxon>
        <taxon>Parachela</taxon>
        <taxon>Hypsibioidea</taxon>
        <taxon>Ramazzottiidae</taxon>
        <taxon>Ramazzottius</taxon>
    </lineage>
</organism>
<proteinExistence type="predicted"/>
<keyword evidence="2" id="KW-1185">Reference proteome</keyword>
<dbReference type="Proteomes" id="UP000186922">
    <property type="component" value="Unassembled WGS sequence"/>
</dbReference>
<dbReference type="EMBL" id="BDGG01000006">
    <property type="protein sequence ID" value="GAV00261.1"/>
    <property type="molecule type" value="Genomic_DNA"/>
</dbReference>